<dbReference type="RefSeq" id="WP_190538902.1">
    <property type="nucleotide sequence ID" value="NZ_CAWPNO010000095.1"/>
</dbReference>
<dbReference type="Pfam" id="PF06977">
    <property type="entry name" value="SdiA-regulated"/>
    <property type="match status" value="1"/>
</dbReference>
<comment type="similarity">
    <text evidence="2">Belongs to the YjiK family.</text>
</comment>
<dbReference type="InterPro" id="IPR035986">
    <property type="entry name" value="PKD_dom_sf"/>
</dbReference>
<reference evidence="6 7" key="1">
    <citation type="journal article" date="2020" name="ISME J.">
        <title>Comparative genomics reveals insights into cyanobacterial evolution and habitat adaptation.</title>
        <authorList>
            <person name="Chen M.Y."/>
            <person name="Teng W.K."/>
            <person name="Zhao L."/>
            <person name="Hu C.X."/>
            <person name="Zhou Y.K."/>
            <person name="Han B.P."/>
            <person name="Song L.R."/>
            <person name="Shu W.S."/>
        </authorList>
    </citation>
    <scope>NUCLEOTIDE SEQUENCE [LARGE SCALE GENOMIC DNA]</scope>
    <source>
        <strain evidence="6 7">FACHB-288</strain>
    </source>
</reference>
<dbReference type="SUPFAM" id="SSF49299">
    <property type="entry name" value="PKD domain"/>
    <property type="match status" value="1"/>
</dbReference>
<evidence type="ECO:0000313" key="6">
    <source>
        <dbReference type="EMBL" id="MBD2194976.1"/>
    </source>
</evidence>
<keyword evidence="3" id="KW-1003">Cell membrane</keyword>
<comment type="caution">
    <text evidence="6">The sequence shown here is derived from an EMBL/GenBank/DDBJ whole genome shotgun (WGS) entry which is preliminary data.</text>
</comment>
<dbReference type="InterPro" id="IPR011041">
    <property type="entry name" value="Quinoprot_gluc/sorb_DH_b-prop"/>
</dbReference>
<dbReference type="Gene3D" id="2.120.10.30">
    <property type="entry name" value="TolB, C-terminal domain"/>
    <property type="match status" value="1"/>
</dbReference>
<name>A0ABR8A4V1_9CYAN</name>
<dbReference type="Proteomes" id="UP000658514">
    <property type="component" value="Unassembled WGS sequence"/>
</dbReference>
<dbReference type="InterPro" id="IPR011042">
    <property type="entry name" value="6-blade_b-propeller_TolB-like"/>
</dbReference>
<dbReference type="SMART" id="SM00089">
    <property type="entry name" value="PKD"/>
    <property type="match status" value="1"/>
</dbReference>
<dbReference type="PROSITE" id="PS50093">
    <property type="entry name" value="PKD"/>
    <property type="match status" value="1"/>
</dbReference>
<evidence type="ECO:0000256" key="4">
    <source>
        <dbReference type="ARBA" id="ARBA00023136"/>
    </source>
</evidence>
<proteinExistence type="inferred from homology"/>
<evidence type="ECO:0000256" key="1">
    <source>
        <dbReference type="ARBA" id="ARBA00004236"/>
    </source>
</evidence>
<dbReference type="SUPFAM" id="SSF50952">
    <property type="entry name" value="Soluble quinoprotein glucose dehydrogenase"/>
    <property type="match status" value="1"/>
</dbReference>
<dbReference type="InterPro" id="IPR000601">
    <property type="entry name" value="PKD_dom"/>
</dbReference>
<dbReference type="EMBL" id="JACJQH010000006">
    <property type="protein sequence ID" value="MBD2194976.1"/>
    <property type="molecule type" value="Genomic_DNA"/>
</dbReference>
<keyword evidence="4" id="KW-0472">Membrane</keyword>
<dbReference type="SUPFAM" id="SSF101898">
    <property type="entry name" value="NHL repeat"/>
    <property type="match status" value="1"/>
</dbReference>
<dbReference type="InterPro" id="IPR009722">
    <property type="entry name" value="YjiK/CarP"/>
</dbReference>
<accession>A0ABR8A4V1</accession>
<dbReference type="Gene3D" id="2.60.40.10">
    <property type="entry name" value="Immunoglobulins"/>
    <property type="match status" value="1"/>
</dbReference>
<organism evidence="6 7">
    <name type="scientific">Calothrix parietina FACHB-288</name>
    <dbReference type="NCBI Taxonomy" id="2692896"/>
    <lineage>
        <taxon>Bacteria</taxon>
        <taxon>Bacillati</taxon>
        <taxon>Cyanobacteriota</taxon>
        <taxon>Cyanophyceae</taxon>
        <taxon>Nostocales</taxon>
        <taxon>Calotrichaceae</taxon>
        <taxon>Calothrix</taxon>
    </lineage>
</organism>
<sequence length="804" mass="85520">MATSQYFRIEEFPNSINTVFDSKFNRWLALENSSVLVEVKTKNGELDLTTLKRTNISQLALKNPYGMAIHPITGSLVILDRTTQPQIYQIQPDSLGNFPNTSTTPITLPANLPDLSGIKVNSANGNFVVDSATGQIQYEFTSAGKIAVERDLSGLGLNNQQTLLTNNTSISTFSANTTDASLMTAQMVQTTSIPNPILVQTIYTSTFAPPSPDPSGIVYISHLGSLLISDGEVDEMPLIFQGKNMFQVSLTGTLERGLSTMNYSNEPTGIAYNPANRFLYIADDNKQRVFQINPGGDGTYNTSDDVVSSFSTLPWSSTDPEDIAYSTTSGTLFLVGGVSDTVYQVTTNGTLISQFSTLSFGLHDPEGIAIDPNSGNLFMVGFPANLVFEVSTTGQLIRTYDISAANALKPAGITFAPSSQNPYELSFYIVDRAVDNDTDPNENDGKIYEFALGTPVPNQAPAVTAGETQVVLYSANLDGAVADDGLPQGGTVTATWSFISGPGEVIFDDPSVEDTGVSFTTPGTYTLQLSASDGELTASSQTTIQVLDPTSTTFVSFGSSGTIGGVSFNRQDILAHDQSTGNWYMYFDGSDMGFGSSYLRDFHINADGSILFALNNPTILPGQLSVDDSDIVKFTPTTTGDFTSGTLEMYFDGSDVGLTSDAEELDAIAIDRDGNLVVSTRGGFTVPGVSGSDEDLMKFTATSLGQNTSGTWTMLFDGSDVGLTDSSEDVLGVWFDANSNKIFLTTEGNFRVNGTSGDGSDIFVFNPTSLGSNTSGSFTPYWDGSNNGVPAGIAVEGIAIAPIF</sequence>
<gene>
    <name evidence="6" type="ORF">H6G24_05620</name>
</gene>
<comment type="subcellular location">
    <subcellularLocation>
        <location evidence="1">Cell membrane</location>
    </subcellularLocation>
</comment>
<keyword evidence="7" id="KW-1185">Reference proteome</keyword>
<dbReference type="InterPro" id="IPR022409">
    <property type="entry name" value="PKD/Chitinase_dom"/>
</dbReference>
<evidence type="ECO:0000256" key="2">
    <source>
        <dbReference type="ARBA" id="ARBA00009852"/>
    </source>
</evidence>
<dbReference type="InterPro" id="IPR013783">
    <property type="entry name" value="Ig-like_fold"/>
</dbReference>
<evidence type="ECO:0000313" key="7">
    <source>
        <dbReference type="Proteomes" id="UP000658514"/>
    </source>
</evidence>
<feature type="domain" description="PKD" evidence="5">
    <location>
        <begin position="489"/>
        <end position="553"/>
    </location>
</feature>
<evidence type="ECO:0000259" key="5">
    <source>
        <dbReference type="PROSITE" id="PS50093"/>
    </source>
</evidence>
<protein>
    <submittedName>
        <fullName evidence="6">SdiA-regulated domain-containing protein</fullName>
    </submittedName>
</protein>
<dbReference type="Pfam" id="PF22352">
    <property type="entry name" value="K319L-like_PKD"/>
    <property type="match status" value="1"/>
</dbReference>
<evidence type="ECO:0000256" key="3">
    <source>
        <dbReference type="ARBA" id="ARBA00022475"/>
    </source>
</evidence>